<name>A0A2B7YZD3_9EURO</name>
<comment type="caution">
    <text evidence="1">The sequence shown here is derived from an EMBL/GenBank/DDBJ whole genome shotgun (WGS) entry which is preliminary data.</text>
</comment>
<dbReference type="Proteomes" id="UP000226031">
    <property type="component" value="Unassembled WGS sequence"/>
</dbReference>
<sequence>MDWDRLAEEHSQKLSKRFRYEKTNDELLIMGFVARFTRVPIPLVIGAGKWECGPVTTIIEGTLLSKCLGDPAIQSPSLNPNVSNSELEQAYRGMAQVMLELSKPTSQLSEH</sequence>
<dbReference type="VEuPathDB" id="FungiDB:EMCG_07180"/>
<evidence type="ECO:0000313" key="2">
    <source>
        <dbReference type="Proteomes" id="UP000226031"/>
    </source>
</evidence>
<evidence type="ECO:0000313" key="1">
    <source>
        <dbReference type="EMBL" id="PGH29464.1"/>
    </source>
</evidence>
<proteinExistence type="predicted"/>
<gene>
    <name evidence="1" type="ORF">GX50_07778</name>
</gene>
<organism evidence="1 2">
    <name type="scientific">[Emmonsia] crescens</name>
    <dbReference type="NCBI Taxonomy" id="73230"/>
    <lineage>
        <taxon>Eukaryota</taxon>
        <taxon>Fungi</taxon>
        <taxon>Dikarya</taxon>
        <taxon>Ascomycota</taxon>
        <taxon>Pezizomycotina</taxon>
        <taxon>Eurotiomycetes</taxon>
        <taxon>Eurotiomycetidae</taxon>
        <taxon>Onygenales</taxon>
        <taxon>Ajellomycetaceae</taxon>
        <taxon>Emergomyces</taxon>
    </lineage>
</organism>
<accession>A0A2B7YZD3</accession>
<reference evidence="1 2" key="1">
    <citation type="submission" date="2017-10" db="EMBL/GenBank/DDBJ databases">
        <title>Comparative genomics in systemic dimorphic fungi from Ajellomycetaceae.</title>
        <authorList>
            <person name="Munoz J.F."/>
            <person name="Mcewen J.G."/>
            <person name="Clay O.K."/>
            <person name="Cuomo C.A."/>
        </authorList>
    </citation>
    <scope>NUCLEOTIDE SEQUENCE [LARGE SCALE GENOMIC DNA]</scope>
    <source>
        <strain evidence="1 2">UAMH4076</strain>
    </source>
</reference>
<protein>
    <submittedName>
        <fullName evidence="1">Uncharacterized protein</fullName>
    </submittedName>
</protein>
<keyword evidence="2" id="KW-1185">Reference proteome</keyword>
<dbReference type="EMBL" id="PDND01000239">
    <property type="protein sequence ID" value="PGH29464.1"/>
    <property type="molecule type" value="Genomic_DNA"/>
</dbReference>
<dbReference type="AlphaFoldDB" id="A0A2B7YZD3"/>